<dbReference type="AlphaFoldDB" id="A0A396GIE8"/>
<evidence type="ECO:0000259" key="1">
    <source>
        <dbReference type="Pfam" id="PF13966"/>
    </source>
</evidence>
<evidence type="ECO:0000313" key="3">
    <source>
        <dbReference type="Proteomes" id="UP000265566"/>
    </source>
</evidence>
<name>A0A396GIE8_MEDTR</name>
<gene>
    <name evidence="2" type="ORF">MtrunA17_Chr8g0353651</name>
</gene>
<organism evidence="2 3">
    <name type="scientific">Medicago truncatula</name>
    <name type="common">Barrel medic</name>
    <name type="synonym">Medicago tribuloides</name>
    <dbReference type="NCBI Taxonomy" id="3880"/>
    <lineage>
        <taxon>Eukaryota</taxon>
        <taxon>Viridiplantae</taxon>
        <taxon>Streptophyta</taxon>
        <taxon>Embryophyta</taxon>
        <taxon>Tracheophyta</taxon>
        <taxon>Spermatophyta</taxon>
        <taxon>Magnoliopsida</taxon>
        <taxon>eudicotyledons</taxon>
        <taxon>Gunneridae</taxon>
        <taxon>Pentapetalae</taxon>
        <taxon>rosids</taxon>
        <taxon>fabids</taxon>
        <taxon>Fabales</taxon>
        <taxon>Fabaceae</taxon>
        <taxon>Papilionoideae</taxon>
        <taxon>50 kb inversion clade</taxon>
        <taxon>NPAAA clade</taxon>
        <taxon>Hologalegina</taxon>
        <taxon>IRL clade</taxon>
        <taxon>Trifolieae</taxon>
        <taxon>Medicago</taxon>
    </lineage>
</organism>
<accession>A0A396GIE8</accession>
<dbReference type="Proteomes" id="UP000265566">
    <property type="component" value="Chromosome 8"/>
</dbReference>
<dbReference type="EMBL" id="PSQE01000008">
    <property type="protein sequence ID" value="RHN40333.1"/>
    <property type="molecule type" value="Genomic_DNA"/>
</dbReference>
<dbReference type="Pfam" id="PF13966">
    <property type="entry name" value="zf-RVT"/>
    <property type="match status" value="1"/>
</dbReference>
<proteinExistence type="predicted"/>
<comment type="caution">
    <text evidence="2">The sequence shown here is derived from an EMBL/GenBank/DDBJ whole genome shotgun (WGS) entry which is preliminary data.</text>
</comment>
<keyword evidence="2" id="KW-0695">RNA-directed DNA polymerase</keyword>
<evidence type="ECO:0000313" key="2">
    <source>
        <dbReference type="EMBL" id="RHN40333.1"/>
    </source>
</evidence>
<keyword evidence="2" id="KW-0808">Transferase</keyword>
<keyword evidence="2" id="KW-0548">Nucleotidyltransferase</keyword>
<sequence length="88" mass="10255">MLMRQEMHSCNEVVDAIWYKNVHLKVSICVWRLLCNRWPINDNLVHRDIIPSDSLLCVSECGNNETNIPPFNSLFNFRCAMATCQNLD</sequence>
<feature type="domain" description="Reverse transcriptase zinc-binding" evidence="1">
    <location>
        <begin position="9"/>
        <end position="60"/>
    </location>
</feature>
<dbReference type="GO" id="GO:0003964">
    <property type="term" value="F:RNA-directed DNA polymerase activity"/>
    <property type="evidence" value="ECO:0007669"/>
    <property type="project" value="UniProtKB-KW"/>
</dbReference>
<dbReference type="Gramene" id="rna46478">
    <property type="protein sequence ID" value="RHN40333.1"/>
    <property type="gene ID" value="gene46478"/>
</dbReference>
<protein>
    <submittedName>
        <fullName evidence="2">Putative reverse transcriptase zinc-binding domain-containing protein</fullName>
    </submittedName>
</protein>
<dbReference type="InterPro" id="IPR026960">
    <property type="entry name" value="RVT-Znf"/>
</dbReference>
<reference evidence="3" key="1">
    <citation type="journal article" date="2018" name="Nat. Plants">
        <title>Whole-genome landscape of Medicago truncatula symbiotic genes.</title>
        <authorList>
            <person name="Pecrix Y."/>
            <person name="Staton S.E."/>
            <person name="Sallet E."/>
            <person name="Lelandais-Briere C."/>
            <person name="Moreau S."/>
            <person name="Carrere S."/>
            <person name="Blein T."/>
            <person name="Jardinaud M.F."/>
            <person name="Latrasse D."/>
            <person name="Zouine M."/>
            <person name="Zahm M."/>
            <person name="Kreplak J."/>
            <person name="Mayjonade B."/>
            <person name="Satge C."/>
            <person name="Perez M."/>
            <person name="Cauet S."/>
            <person name="Marande W."/>
            <person name="Chantry-Darmon C."/>
            <person name="Lopez-Roques C."/>
            <person name="Bouchez O."/>
            <person name="Berard A."/>
            <person name="Debelle F."/>
            <person name="Munos S."/>
            <person name="Bendahmane A."/>
            <person name="Berges H."/>
            <person name="Niebel A."/>
            <person name="Buitink J."/>
            <person name="Frugier F."/>
            <person name="Benhamed M."/>
            <person name="Crespi M."/>
            <person name="Gouzy J."/>
            <person name="Gamas P."/>
        </authorList>
    </citation>
    <scope>NUCLEOTIDE SEQUENCE [LARGE SCALE GENOMIC DNA]</scope>
    <source>
        <strain evidence="3">cv. Jemalong A17</strain>
    </source>
</reference>